<sequence>MIALIIFIIVLIVFYLYNTRTFKYWAKRGVKHDKPVIIFGTNAKNFLMKQSRSQAMEEMYWKYPNEKVVGFYRSTTPELVLRDPDVIKQVLISDFPNFYARGFHPYPKVIEPIMRNLFVVEGDLWKMLRQKMTPAFTSAKLKAMFPLIVETAEKLQERTLSNIKSAACIDARDLMARYTTDFIGSCGFGLDADSLNEEDSEFRRLGYDTFNVGFKDFVVAVLKEVFPALTKNLELFGRVEGRMFSLFEQIQKSKGYKPSGRGDFVDLLLEYKQKGPIEIESLEKFLPDGTPEKVTLELDNILVVAQTFLFFAAGFETSSSTTSYALHQLAFNPEIQTKVQKEIDEVLARHNNKLCYEAVKEMSYLECVFKEGMRLFPALGHLLRECTNQYTFKDLGFTIDPGVKATVPVKALHMDPKYWDNPEEFRPERFLPDQFTAKQKAVYFPFGEGPRNCIGSRLGLMQSLAGLAAVLSRFTVEPAPGSVKFPDVNPTSDIVQSPKGGKLPLIFKERKNILGGGK</sequence>
<reference evidence="17 18" key="1">
    <citation type="submission" date="2024-06" db="EMBL/GenBank/DDBJ databases">
        <title>A chromosome-level genome assembly of beet webworm, Loxostege sticticalis.</title>
        <authorList>
            <person name="Zhang Y."/>
        </authorList>
    </citation>
    <scope>NUCLEOTIDE SEQUENCE [LARGE SCALE GENOMIC DNA]</scope>
    <source>
        <strain evidence="17">AQ026</strain>
        <tissue evidence="17">Whole body</tissue>
    </source>
</reference>
<comment type="cofactor">
    <cofactor evidence="1">
        <name>heme</name>
        <dbReference type="ChEBI" id="CHEBI:30413"/>
    </cofactor>
</comment>
<proteinExistence type="inferred from homology"/>
<dbReference type="Proteomes" id="UP001549920">
    <property type="component" value="Unassembled WGS sequence"/>
</dbReference>
<dbReference type="EMBL" id="JBEUOH010000021">
    <property type="protein sequence ID" value="KAL0868786.1"/>
    <property type="molecule type" value="Genomic_DNA"/>
</dbReference>
<dbReference type="Pfam" id="PF00067">
    <property type="entry name" value="p450"/>
    <property type="match status" value="1"/>
</dbReference>
<evidence type="ECO:0000256" key="6">
    <source>
        <dbReference type="ARBA" id="ARBA00012109"/>
    </source>
</evidence>
<dbReference type="Gene3D" id="1.10.630.10">
    <property type="entry name" value="Cytochrome P450"/>
    <property type="match status" value="1"/>
</dbReference>
<evidence type="ECO:0000256" key="11">
    <source>
        <dbReference type="ARBA" id="ARBA00023002"/>
    </source>
</evidence>
<evidence type="ECO:0000256" key="15">
    <source>
        <dbReference type="ARBA" id="ARBA00047827"/>
    </source>
</evidence>
<keyword evidence="18" id="KW-1185">Reference proteome</keyword>
<keyword evidence="14" id="KW-0472">Membrane</keyword>
<keyword evidence="11 16" id="KW-0560">Oxidoreductase</keyword>
<keyword evidence="13 16" id="KW-0503">Monooxygenase</keyword>
<keyword evidence="10" id="KW-0492">Microsome</keyword>
<keyword evidence="12 16" id="KW-0408">Iron</keyword>
<evidence type="ECO:0000256" key="10">
    <source>
        <dbReference type="ARBA" id="ARBA00022848"/>
    </source>
</evidence>
<accession>A0ABR3HEE2</accession>
<dbReference type="InterPro" id="IPR001128">
    <property type="entry name" value="Cyt_P450"/>
</dbReference>
<evidence type="ECO:0000256" key="5">
    <source>
        <dbReference type="ARBA" id="ARBA00010617"/>
    </source>
</evidence>
<evidence type="ECO:0000256" key="3">
    <source>
        <dbReference type="ARBA" id="ARBA00004174"/>
    </source>
</evidence>
<evidence type="ECO:0000256" key="16">
    <source>
        <dbReference type="RuleBase" id="RU000461"/>
    </source>
</evidence>
<comment type="catalytic activity">
    <reaction evidence="15">
        <text>an organic molecule + reduced [NADPH--hemoprotein reductase] + O2 = an alcohol + oxidized [NADPH--hemoprotein reductase] + H2O + H(+)</text>
        <dbReference type="Rhea" id="RHEA:17149"/>
        <dbReference type="Rhea" id="RHEA-COMP:11964"/>
        <dbReference type="Rhea" id="RHEA-COMP:11965"/>
        <dbReference type="ChEBI" id="CHEBI:15377"/>
        <dbReference type="ChEBI" id="CHEBI:15378"/>
        <dbReference type="ChEBI" id="CHEBI:15379"/>
        <dbReference type="ChEBI" id="CHEBI:30879"/>
        <dbReference type="ChEBI" id="CHEBI:57618"/>
        <dbReference type="ChEBI" id="CHEBI:58210"/>
        <dbReference type="ChEBI" id="CHEBI:142491"/>
        <dbReference type="EC" id="1.14.14.1"/>
    </reaction>
</comment>
<protein>
    <recommendedName>
        <fullName evidence="6">unspecific monooxygenase</fullName>
        <ecNumber evidence="6">1.14.14.1</ecNumber>
    </recommendedName>
</protein>
<evidence type="ECO:0000256" key="1">
    <source>
        <dbReference type="ARBA" id="ARBA00001971"/>
    </source>
</evidence>
<dbReference type="PANTHER" id="PTHR24292">
    <property type="entry name" value="CYTOCHROME P450"/>
    <property type="match status" value="1"/>
</dbReference>
<dbReference type="PRINTS" id="PR00463">
    <property type="entry name" value="EP450I"/>
</dbReference>
<evidence type="ECO:0000256" key="8">
    <source>
        <dbReference type="ARBA" id="ARBA00022723"/>
    </source>
</evidence>
<evidence type="ECO:0000256" key="7">
    <source>
        <dbReference type="ARBA" id="ARBA00022617"/>
    </source>
</evidence>
<evidence type="ECO:0000256" key="9">
    <source>
        <dbReference type="ARBA" id="ARBA00022824"/>
    </source>
</evidence>
<evidence type="ECO:0000313" key="17">
    <source>
        <dbReference type="EMBL" id="KAL0868786.1"/>
    </source>
</evidence>
<dbReference type="InterPro" id="IPR002401">
    <property type="entry name" value="Cyt_P450_E_grp-I"/>
</dbReference>
<evidence type="ECO:0000256" key="2">
    <source>
        <dbReference type="ARBA" id="ARBA00003690"/>
    </source>
</evidence>
<keyword evidence="8 16" id="KW-0479">Metal-binding</keyword>
<evidence type="ECO:0000256" key="12">
    <source>
        <dbReference type="ARBA" id="ARBA00023004"/>
    </source>
</evidence>
<evidence type="ECO:0000256" key="4">
    <source>
        <dbReference type="ARBA" id="ARBA00004406"/>
    </source>
</evidence>
<evidence type="ECO:0000313" key="18">
    <source>
        <dbReference type="Proteomes" id="UP001549920"/>
    </source>
</evidence>
<dbReference type="PRINTS" id="PR00385">
    <property type="entry name" value="P450"/>
</dbReference>
<dbReference type="SUPFAM" id="SSF48264">
    <property type="entry name" value="Cytochrome P450"/>
    <property type="match status" value="1"/>
</dbReference>
<comment type="subcellular location">
    <subcellularLocation>
        <location evidence="4">Endoplasmic reticulum membrane</location>
        <topology evidence="4">Peripheral membrane protein</topology>
    </subcellularLocation>
    <subcellularLocation>
        <location evidence="3">Microsome membrane</location>
        <topology evidence="3">Peripheral membrane protein</topology>
    </subcellularLocation>
</comment>
<evidence type="ECO:0000256" key="14">
    <source>
        <dbReference type="ARBA" id="ARBA00023136"/>
    </source>
</evidence>
<keyword evidence="7 16" id="KW-0349">Heme</keyword>
<dbReference type="PANTHER" id="PTHR24292:SF84">
    <property type="entry name" value="CYTOCHROME P450 28A5-RELATED"/>
    <property type="match status" value="1"/>
</dbReference>
<dbReference type="EC" id="1.14.14.1" evidence="6"/>
<gene>
    <name evidence="17" type="ORF">ABMA27_008218</name>
</gene>
<dbReference type="CDD" id="cd11056">
    <property type="entry name" value="CYP6-like"/>
    <property type="match status" value="1"/>
</dbReference>
<comment type="caution">
    <text evidence="17">The sequence shown here is derived from an EMBL/GenBank/DDBJ whole genome shotgun (WGS) entry which is preliminary data.</text>
</comment>
<organism evidence="17 18">
    <name type="scientific">Loxostege sticticalis</name>
    <name type="common">Beet webworm moth</name>
    <dbReference type="NCBI Taxonomy" id="481309"/>
    <lineage>
        <taxon>Eukaryota</taxon>
        <taxon>Metazoa</taxon>
        <taxon>Ecdysozoa</taxon>
        <taxon>Arthropoda</taxon>
        <taxon>Hexapoda</taxon>
        <taxon>Insecta</taxon>
        <taxon>Pterygota</taxon>
        <taxon>Neoptera</taxon>
        <taxon>Endopterygota</taxon>
        <taxon>Lepidoptera</taxon>
        <taxon>Glossata</taxon>
        <taxon>Ditrysia</taxon>
        <taxon>Pyraloidea</taxon>
        <taxon>Crambidae</taxon>
        <taxon>Pyraustinae</taxon>
        <taxon>Loxostege</taxon>
    </lineage>
</organism>
<dbReference type="InterPro" id="IPR036396">
    <property type="entry name" value="Cyt_P450_sf"/>
</dbReference>
<keyword evidence="9" id="KW-0256">Endoplasmic reticulum</keyword>
<dbReference type="InterPro" id="IPR050476">
    <property type="entry name" value="Insect_CytP450_Detox"/>
</dbReference>
<evidence type="ECO:0000256" key="13">
    <source>
        <dbReference type="ARBA" id="ARBA00023033"/>
    </source>
</evidence>
<comment type="similarity">
    <text evidence="5 16">Belongs to the cytochrome P450 family.</text>
</comment>
<dbReference type="PROSITE" id="PS00086">
    <property type="entry name" value="CYTOCHROME_P450"/>
    <property type="match status" value="1"/>
</dbReference>
<dbReference type="InterPro" id="IPR017972">
    <property type="entry name" value="Cyt_P450_CS"/>
</dbReference>
<comment type="function">
    <text evidence="2">May be involved in the metabolism of insect hormones and in the breakdown of synthetic insecticides.</text>
</comment>
<name>A0ABR3HEE2_LOXSC</name>